<feature type="transmembrane region" description="Helical" evidence="1">
    <location>
        <begin position="6"/>
        <end position="30"/>
    </location>
</feature>
<dbReference type="OrthoDB" id="6400183at2"/>
<keyword evidence="1" id="KW-0812">Transmembrane</keyword>
<protein>
    <submittedName>
        <fullName evidence="2">Small multidrug efflux protein-like protein</fullName>
    </submittedName>
</protein>
<dbReference type="RefSeq" id="WP_110937004.1">
    <property type="nucleotide sequence ID" value="NZ_KZ614146.1"/>
</dbReference>
<keyword evidence="1" id="KW-0472">Membrane</keyword>
<accession>A0A3A9K6P3</accession>
<evidence type="ECO:0000313" key="3">
    <source>
        <dbReference type="Proteomes" id="UP000281498"/>
    </source>
</evidence>
<proteinExistence type="predicted"/>
<dbReference type="Proteomes" id="UP000281498">
    <property type="component" value="Unassembled WGS sequence"/>
</dbReference>
<dbReference type="EMBL" id="PDOE01000008">
    <property type="protein sequence ID" value="RKL66172.1"/>
    <property type="molecule type" value="Genomic_DNA"/>
</dbReference>
<feature type="transmembrane region" description="Helical" evidence="1">
    <location>
        <begin position="37"/>
        <end position="58"/>
    </location>
</feature>
<sequence>MFEILWQYSLIFIMAATPWLEILVVIPIGVGMGLNPFFVGVFSFIGNFLPILLIVYSLHKLQKTGIYKNWSSNREKKTLKNKEKQSSKNNRAMNVFRKYGLPGLAILGPLLTGIHLAAIIALSLKIDKNKITVWMGGSLLVWTLFITIASVYSIDWVRNIF</sequence>
<comment type="caution">
    <text evidence="2">The sequence shown here is derived from an EMBL/GenBank/DDBJ whole genome shotgun (WGS) entry which is preliminary data.</text>
</comment>
<evidence type="ECO:0000256" key="1">
    <source>
        <dbReference type="SAM" id="Phobius"/>
    </source>
</evidence>
<gene>
    <name evidence="2" type="ORF">CR203_16580</name>
</gene>
<feature type="transmembrane region" description="Helical" evidence="1">
    <location>
        <begin position="131"/>
        <end position="154"/>
    </location>
</feature>
<feature type="transmembrane region" description="Helical" evidence="1">
    <location>
        <begin position="99"/>
        <end position="124"/>
    </location>
</feature>
<name>A0A3A9K6P3_9BACI</name>
<dbReference type="InterPro" id="IPR009577">
    <property type="entry name" value="Sm_multidrug_ex"/>
</dbReference>
<dbReference type="AlphaFoldDB" id="A0A3A9K6P3"/>
<evidence type="ECO:0000313" key="2">
    <source>
        <dbReference type="EMBL" id="RKL66172.1"/>
    </source>
</evidence>
<keyword evidence="3" id="KW-1185">Reference proteome</keyword>
<dbReference type="Pfam" id="PF06695">
    <property type="entry name" value="Sm_multidrug_ex"/>
    <property type="match status" value="1"/>
</dbReference>
<reference evidence="2 3" key="1">
    <citation type="submission" date="2017-10" db="EMBL/GenBank/DDBJ databases">
        <title>Bacillus sp. nov., a halophilic bacterium isolated from a Keqin Lake.</title>
        <authorList>
            <person name="Wang H."/>
        </authorList>
    </citation>
    <scope>NUCLEOTIDE SEQUENCE [LARGE SCALE GENOMIC DNA]</scope>
    <source>
        <strain evidence="2 3">KCTC 13187</strain>
    </source>
</reference>
<organism evidence="2 3">
    <name type="scientific">Salipaludibacillus neizhouensis</name>
    <dbReference type="NCBI Taxonomy" id="885475"/>
    <lineage>
        <taxon>Bacteria</taxon>
        <taxon>Bacillati</taxon>
        <taxon>Bacillota</taxon>
        <taxon>Bacilli</taxon>
        <taxon>Bacillales</taxon>
        <taxon>Bacillaceae</taxon>
    </lineage>
</organism>
<keyword evidence="1" id="KW-1133">Transmembrane helix</keyword>